<reference evidence="12 13" key="1">
    <citation type="submission" date="2020-01" db="EMBL/GenBank/DDBJ databases">
        <title>Sulfitobacter sediminilitoris sp. nov., isolated from a tidal flat.</title>
        <authorList>
            <person name="Park S."/>
            <person name="Yoon J.-H."/>
        </authorList>
    </citation>
    <scope>NUCLEOTIDE SEQUENCE [LARGE SCALE GENOMIC DNA]</scope>
    <source>
        <strain evidence="12 13">JBTF-M27</strain>
    </source>
</reference>
<organism evidence="12 13">
    <name type="scientific">Sulfitobacter sediminilitoris</name>
    <dbReference type="NCBI Taxonomy" id="2698830"/>
    <lineage>
        <taxon>Bacteria</taxon>
        <taxon>Pseudomonadati</taxon>
        <taxon>Pseudomonadota</taxon>
        <taxon>Alphaproteobacteria</taxon>
        <taxon>Rhodobacterales</taxon>
        <taxon>Roseobacteraceae</taxon>
        <taxon>Sulfitobacter</taxon>
    </lineage>
</organism>
<feature type="transmembrane region" description="Helical" evidence="11">
    <location>
        <begin position="253"/>
        <end position="275"/>
    </location>
</feature>
<keyword evidence="7" id="KW-0862">Zinc</keyword>
<comment type="caution">
    <text evidence="12">The sequence shown here is derived from an EMBL/GenBank/DDBJ whole genome shotgun (WGS) entry which is preliminary data.</text>
</comment>
<comment type="similarity">
    <text evidence="2">Belongs to the CorA metal ion transporter (MIT) (TC 1.A.35) family.</text>
</comment>
<dbReference type="SUPFAM" id="SSF144083">
    <property type="entry name" value="Magnesium transport protein CorA, transmembrane region"/>
    <property type="match status" value="1"/>
</dbReference>
<keyword evidence="13" id="KW-1185">Reference proteome</keyword>
<dbReference type="RefSeq" id="WP_164352633.1">
    <property type="nucleotide sequence ID" value="NZ_JAABNT010000002.1"/>
</dbReference>
<dbReference type="GO" id="GO:0050897">
    <property type="term" value="F:cobalt ion binding"/>
    <property type="evidence" value="ECO:0007669"/>
    <property type="project" value="TreeGrafter"/>
</dbReference>
<keyword evidence="9" id="KW-0406">Ion transport</keyword>
<accession>A0A6P0C9M7</accession>
<proteinExistence type="inferred from homology"/>
<comment type="subcellular location">
    <subcellularLocation>
        <location evidence="1">Cell membrane</location>
        <topology evidence="1">Multi-pass membrane protein</topology>
    </subcellularLocation>
</comment>
<evidence type="ECO:0000256" key="2">
    <source>
        <dbReference type="ARBA" id="ARBA00009765"/>
    </source>
</evidence>
<dbReference type="Gene3D" id="1.20.58.340">
    <property type="entry name" value="Magnesium transport protein CorA, transmembrane region"/>
    <property type="match status" value="2"/>
</dbReference>
<evidence type="ECO:0000256" key="9">
    <source>
        <dbReference type="ARBA" id="ARBA00023065"/>
    </source>
</evidence>
<dbReference type="Proteomes" id="UP000468591">
    <property type="component" value="Unassembled WGS sequence"/>
</dbReference>
<evidence type="ECO:0000256" key="7">
    <source>
        <dbReference type="ARBA" id="ARBA00022833"/>
    </source>
</evidence>
<evidence type="ECO:0000256" key="3">
    <source>
        <dbReference type="ARBA" id="ARBA00022448"/>
    </source>
</evidence>
<dbReference type="InterPro" id="IPR045863">
    <property type="entry name" value="CorA_TM1_TM2"/>
</dbReference>
<name>A0A6P0C9M7_9RHOB</name>
<keyword evidence="10 11" id="KW-0472">Membrane</keyword>
<evidence type="ECO:0000256" key="6">
    <source>
        <dbReference type="ARBA" id="ARBA00022692"/>
    </source>
</evidence>
<feature type="transmembrane region" description="Helical" evidence="11">
    <location>
        <begin position="287"/>
        <end position="307"/>
    </location>
</feature>
<evidence type="ECO:0000256" key="11">
    <source>
        <dbReference type="SAM" id="Phobius"/>
    </source>
</evidence>
<sequence>MAICVFDIFPDGTISVPSDTALTGKGTYRWWHLDLSEPGLADWISANLPEIPGGALLQPETRPRCDRFEDGLILNLRGINLNEGQDADQMVSVRMWVDDDVVITVRLRKLFALEDIRQEMTEGNAPPTTAAFVEALVTRLTLRVQEEVATISKLTEFFEDDLEDDATPIPTELAVTRRQVIRLRRYLEPQRAALTKLAAIDLPIIPEPDGLKLRELANRTTLAVEELDALRDRLVTVQDEHDMHVARSQARHSFILSLAAAVFLPLGFLTGLFGVNIAGMPGMQNPAAFTILCISMAVLAVLLLLLFRFRRWL</sequence>
<dbReference type="Pfam" id="PF01544">
    <property type="entry name" value="CorA"/>
    <property type="match status" value="1"/>
</dbReference>
<keyword evidence="6 11" id="KW-0812">Transmembrane</keyword>
<keyword evidence="3" id="KW-0813">Transport</keyword>
<keyword evidence="4" id="KW-1003">Cell membrane</keyword>
<dbReference type="GO" id="GO:0000287">
    <property type="term" value="F:magnesium ion binding"/>
    <property type="evidence" value="ECO:0007669"/>
    <property type="project" value="TreeGrafter"/>
</dbReference>
<dbReference type="EMBL" id="JAABNT010000002">
    <property type="protein sequence ID" value="NEK21806.1"/>
    <property type="molecule type" value="Genomic_DNA"/>
</dbReference>
<dbReference type="GO" id="GO:0015095">
    <property type="term" value="F:magnesium ion transmembrane transporter activity"/>
    <property type="evidence" value="ECO:0007669"/>
    <property type="project" value="TreeGrafter"/>
</dbReference>
<dbReference type="InterPro" id="IPR045861">
    <property type="entry name" value="CorA_cytoplasmic_dom"/>
</dbReference>
<dbReference type="PANTHER" id="PTHR46494:SF3">
    <property type="entry name" value="ZINC TRANSPORT PROTEIN ZNTB"/>
    <property type="match status" value="1"/>
</dbReference>
<dbReference type="Gene3D" id="3.30.460.20">
    <property type="entry name" value="CorA soluble domain-like"/>
    <property type="match status" value="1"/>
</dbReference>
<evidence type="ECO:0000256" key="1">
    <source>
        <dbReference type="ARBA" id="ARBA00004651"/>
    </source>
</evidence>
<dbReference type="PANTHER" id="PTHR46494">
    <property type="entry name" value="CORA FAMILY METAL ION TRANSPORTER (EUROFUNG)"/>
    <property type="match status" value="1"/>
</dbReference>
<keyword evidence="8 11" id="KW-1133">Transmembrane helix</keyword>
<evidence type="ECO:0000313" key="13">
    <source>
        <dbReference type="Proteomes" id="UP000468591"/>
    </source>
</evidence>
<dbReference type="InterPro" id="IPR002523">
    <property type="entry name" value="MgTranspt_CorA/ZnTranspt_ZntB"/>
</dbReference>
<dbReference type="AlphaFoldDB" id="A0A6P0C9M7"/>
<evidence type="ECO:0000313" key="12">
    <source>
        <dbReference type="EMBL" id="NEK21806.1"/>
    </source>
</evidence>
<dbReference type="GO" id="GO:0015087">
    <property type="term" value="F:cobalt ion transmembrane transporter activity"/>
    <property type="evidence" value="ECO:0007669"/>
    <property type="project" value="TreeGrafter"/>
</dbReference>
<evidence type="ECO:0000256" key="4">
    <source>
        <dbReference type="ARBA" id="ARBA00022475"/>
    </source>
</evidence>
<evidence type="ECO:0000256" key="5">
    <source>
        <dbReference type="ARBA" id="ARBA00022519"/>
    </source>
</evidence>
<dbReference type="CDD" id="cd12833">
    <property type="entry name" value="ZntB-like_1"/>
    <property type="match status" value="1"/>
</dbReference>
<keyword evidence="5" id="KW-0997">Cell inner membrane</keyword>
<dbReference type="GO" id="GO:0005886">
    <property type="term" value="C:plasma membrane"/>
    <property type="evidence" value="ECO:0007669"/>
    <property type="project" value="UniProtKB-SubCell"/>
</dbReference>
<gene>
    <name evidence="12" type="ORF">GV827_05245</name>
</gene>
<protein>
    <submittedName>
        <fullName evidence="12">Zinc transporter ZntB</fullName>
    </submittedName>
</protein>
<dbReference type="SUPFAM" id="SSF143865">
    <property type="entry name" value="CorA soluble domain-like"/>
    <property type="match status" value="1"/>
</dbReference>
<evidence type="ECO:0000256" key="10">
    <source>
        <dbReference type="ARBA" id="ARBA00023136"/>
    </source>
</evidence>
<evidence type="ECO:0000256" key="8">
    <source>
        <dbReference type="ARBA" id="ARBA00022989"/>
    </source>
</evidence>